<protein>
    <submittedName>
        <fullName evidence="6">UPF0060 membrane protein YnfA</fullName>
    </submittedName>
</protein>
<dbReference type="NCBIfam" id="NF002586">
    <property type="entry name" value="PRK02237.1"/>
    <property type="match status" value="1"/>
</dbReference>
<evidence type="ECO:0000256" key="5">
    <source>
        <dbReference type="SAM" id="Phobius"/>
    </source>
</evidence>
<feature type="transmembrane region" description="Helical" evidence="5">
    <location>
        <begin position="86"/>
        <end position="105"/>
    </location>
</feature>
<dbReference type="InterPro" id="IPR003844">
    <property type="entry name" value="UPF0060"/>
</dbReference>
<sequence>MLVLKTFGLFIITAFAEIGGCYLVFLWLKQEKPMWLLLPAGVSLAIFAWLLTLHPMAAGRTYAAYGGVYVATSLMWLWWMEGVNPNRWDLIGGGVTILGMCIIAFSQSGA</sequence>
<keyword evidence="2 5" id="KW-0812">Transmembrane</keyword>
<evidence type="ECO:0000256" key="3">
    <source>
        <dbReference type="ARBA" id="ARBA00022989"/>
    </source>
</evidence>
<dbReference type="AlphaFoldDB" id="A0A3B1BT82"/>
<keyword evidence="1" id="KW-1003">Cell membrane</keyword>
<feature type="transmembrane region" description="Helical" evidence="5">
    <location>
        <begin position="34"/>
        <end position="53"/>
    </location>
</feature>
<feature type="transmembrane region" description="Helical" evidence="5">
    <location>
        <begin position="62"/>
        <end position="80"/>
    </location>
</feature>
<reference evidence="6" key="1">
    <citation type="submission" date="2018-06" db="EMBL/GenBank/DDBJ databases">
        <authorList>
            <person name="Zhirakovskaya E."/>
        </authorList>
    </citation>
    <scope>NUCLEOTIDE SEQUENCE</scope>
</reference>
<dbReference type="Pfam" id="PF02694">
    <property type="entry name" value="UPF0060"/>
    <property type="match status" value="1"/>
</dbReference>
<keyword evidence="4 5" id="KW-0472">Membrane</keyword>
<evidence type="ECO:0000256" key="4">
    <source>
        <dbReference type="ARBA" id="ARBA00023136"/>
    </source>
</evidence>
<dbReference type="SUPFAM" id="SSF103481">
    <property type="entry name" value="Multidrug resistance efflux transporter EmrE"/>
    <property type="match status" value="1"/>
</dbReference>
<organism evidence="6">
    <name type="scientific">hydrothermal vent metagenome</name>
    <dbReference type="NCBI Taxonomy" id="652676"/>
    <lineage>
        <taxon>unclassified sequences</taxon>
        <taxon>metagenomes</taxon>
        <taxon>ecological metagenomes</taxon>
    </lineage>
</organism>
<dbReference type="GO" id="GO:0005886">
    <property type="term" value="C:plasma membrane"/>
    <property type="evidence" value="ECO:0007669"/>
    <property type="project" value="TreeGrafter"/>
</dbReference>
<evidence type="ECO:0000256" key="1">
    <source>
        <dbReference type="ARBA" id="ARBA00022475"/>
    </source>
</evidence>
<gene>
    <name evidence="6" type="ORF">MNBD_NITROSPINAE02-518</name>
</gene>
<feature type="transmembrane region" description="Helical" evidence="5">
    <location>
        <begin position="7"/>
        <end position="28"/>
    </location>
</feature>
<dbReference type="PANTHER" id="PTHR36116">
    <property type="entry name" value="UPF0060 MEMBRANE PROTEIN YNFA"/>
    <property type="match status" value="1"/>
</dbReference>
<dbReference type="HAMAP" id="MF_00010">
    <property type="entry name" value="UPF0060"/>
    <property type="match status" value="1"/>
</dbReference>
<evidence type="ECO:0000256" key="2">
    <source>
        <dbReference type="ARBA" id="ARBA00022692"/>
    </source>
</evidence>
<dbReference type="PANTHER" id="PTHR36116:SF1">
    <property type="entry name" value="UPF0060 MEMBRANE PROTEIN YNFA"/>
    <property type="match status" value="1"/>
</dbReference>
<keyword evidence="3 5" id="KW-1133">Transmembrane helix</keyword>
<accession>A0A3B1BT82</accession>
<dbReference type="InterPro" id="IPR037185">
    <property type="entry name" value="EmrE-like"/>
</dbReference>
<dbReference type="EMBL" id="UOGE01000027">
    <property type="protein sequence ID" value="VAX17731.1"/>
    <property type="molecule type" value="Genomic_DNA"/>
</dbReference>
<name>A0A3B1BT82_9ZZZZ</name>
<proteinExistence type="inferred from homology"/>
<evidence type="ECO:0000313" key="6">
    <source>
        <dbReference type="EMBL" id="VAX17731.1"/>
    </source>
</evidence>